<dbReference type="EMBL" id="MAMP01000021">
    <property type="protein sequence ID" value="OES44781.1"/>
    <property type="molecule type" value="Genomic_DNA"/>
</dbReference>
<evidence type="ECO:0000259" key="1">
    <source>
        <dbReference type="PROSITE" id="PS51186"/>
    </source>
</evidence>
<name>A0A1E7DNY7_9BACI</name>
<feature type="domain" description="N-acetyltransferase" evidence="1">
    <location>
        <begin position="3"/>
        <end position="151"/>
    </location>
</feature>
<reference evidence="2 3" key="1">
    <citation type="submission" date="2016-06" db="EMBL/GenBank/DDBJ databases">
        <title>Domibacillus iocasae genome sequencing.</title>
        <authorList>
            <person name="Verma A."/>
            <person name="Pal Y."/>
            <person name="Ojha A.K."/>
            <person name="Krishnamurthi S."/>
        </authorList>
    </citation>
    <scope>NUCLEOTIDE SEQUENCE [LARGE SCALE GENOMIC DNA]</scope>
    <source>
        <strain evidence="2 3">DSM 29979</strain>
    </source>
</reference>
<evidence type="ECO:0000313" key="2">
    <source>
        <dbReference type="EMBL" id="OES44781.1"/>
    </source>
</evidence>
<organism evidence="2 3">
    <name type="scientific">Domibacillus iocasae</name>
    <dbReference type="NCBI Taxonomy" id="1714016"/>
    <lineage>
        <taxon>Bacteria</taxon>
        <taxon>Bacillati</taxon>
        <taxon>Bacillota</taxon>
        <taxon>Bacilli</taxon>
        <taxon>Bacillales</taxon>
        <taxon>Bacillaceae</taxon>
        <taxon>Domibacillus</taxon>
    </lineage>
</organism>
<gene>
    <name evidence="2" type="ORF">BA724_05765</name>
</gene>
<dbReference type="SUPFAM" id="SSF55729">
    <property type="entry name" value="Acyl-CoA N-acyltransferases (Nat)"/>
    <property type="match status" value="1"/>
</dbReference>
<keyword evidence="3" id="KW-1185">Reference proteome</keyword>
<comment type="caution">
    <text evidence="2">The sequence shown here is derived from an EMBL/GenBank/DDBJ whole genome shotgun (WGS) entry which is preliminary data.</text>
</comment>
<evidence type="ECO:0000313" key="3">
    <source>
        <dbReference type="Proteomes" id="UP000095658"/>
    </source>
</evidence>
<dbReference type="OrthoDB" id="46888at2"/>
<sequence length="151" mass="16908">MIERLHHEEEATAAEILALQIPAYKVEASLIGFDGIPHLNDTVEMIKKSDETFIGYLTEGELCGFLSYKDEGGAAFIHRLVVHPGHFHEGIASKLITFFLQEESAGRDVKVTTGAKNEPARNLYKKFGFEELDMFSPEPGIDLVLLEKNHH</sequence>
<dbReference type="Gene3D" id="3.40.630.30">
    <property type="match status" value="1"/>
</dbReference>
<dbReference type="STRING" id="1714016.BA724_05765"/>
<dbReference type="InterPro" id="IPR016181">
    <property type="entry name" value="Acyl_CoA_acyltransferase"/>
</dbReference>
<dbReference type="AlphaFoldDB" id="A0A1E7DNY7"/>
<protein>
    <recommendedName>
        <fullName evidence="1">N-acetyltransferase domain-containing protein</fullName>
    </recommendedName>
</protein>
<dbReference type="RefSeq" id="WP_069938404.1">
    <property type="nucleotide sequence ID" value="NZ_MAMP01000021.1"/>
</dbReference>
<dbReference type="InterPro" id="IPR000182">
    <property type="entry name" value="GNAT_dom"/>
</dbReference>
<accession>A0A1E7DNY7</accession>
<proteinExistence type="predicted"/>
<dbReference type="PROSITE" id="PS51186">
    <property type="entry name" value="GNAT"/>
    <property type="match status" value="1"/>
</dbReference>
<dbReference type="Proteomes" id="UP000095658">
    <property type="component" value="Unassembled WGS sequence"/>
</dbReference>
<dbReference type="GO" id="GO:0016747">
    <property type="term" value="F:acyltransferase activity, transferring groups other than amino-acyl groups"/>
    <property type="evidence" value="ECO:0007669"/>
    <property type="project" value="InterPro"/>
</dbReference>
<dbReference type="Pfam" id="PF00583">
    <property type="entry name" value="Acetyltransf_1"/>
    <property type="match status" value="1"/>
</dbReference>
<dbReference type="CDD" id="cd04301">
    <property type="entry name" value="NAT_SF"/>
    <property type="match status" value="1"/>
</dbReference>